<dbReference type="OrthoDB" id="441656at2759"/>
<keyword evidence="2" id="KW-0812">Transmembrane</keyword>
<protein>
    <submittedName>
        <fullName evidence="3">Uncharacterized protein</fullName>
    </submittedName>
</protein>
<reference evidence="3 4" key="1">
    <citation type="submission" date="2016-02" db="EMBL/GenBank/DDBJ databases">
        <title>Genome analysis of coral dinoflagellate symbionts highlights evolutionary adaptations to a symbiotic lifestyle.</title>
        <authorList>
            <person name="Aranda M."/>
            <person name="Li Y."/>
            <person name="Liew Y.J."/>
            <person name="Baumgarten S."/>
            <person name="Simakov O."/>
            <person name="Wilson M."/>
            <person name="Piel J."/>
            <person name="Ashoor H."/>
            <person name="Bougouffa S."/>
            <person name="Bajic V.B."/>
            <person name="Ryu T."/>
            <person name="Ravasi T."/>
            <person name="Bayer T."/>
            <person name="Micklem G."/>
            <person name="Kim H."/>
            <person name="Bhak J."/>
            <person name="Lajeunesse T.C."/>
            <person name="Voolstra C.R."/>
        </authorList>
    </citation>
    <scope>NUCLEOTIDE SEQUENCE [LARGE SCALE GENOMIC DNA]</scope>
    <source>
        <strain evidence="3 4">CCMP2467</strain>
    </source>
</reference>
<proteinExistence type="predicted"/>
<feature type="region of interest" description="Disordered" evidence="1">
    <location>
        <begin position="285"/>
        <end position="321"/>
    </location>
</feature>
<evidence type="ECO:0000313" key="4">
    <source>
        <dbReference type="Proteomes" id="UP000186817"/>
    </source>
</evidence>
<keyword evidence="2" id="KW-0472">Membrane</keyword>
<dbReference type="EMBL" id="LSRX01001769">
    <property type="protein sequence ID" value="OLP77414.1"/>
    <property type="molecule type" value="Genomic_DNA"/>
</dbReference>
<organism evidence="3 4">
    <name type="scientific">Symbiodinium microadriaticum</name>
    <name type="common">Dinoflagellate</name>
    <name type="synonym">Zooxanthella microadriatica</name>
    <dbReference type="NCBI Taxonomy" id="2951"/>
    <lineage>
        <taxon>Eukaryota</taxon>
        <taxon>Sar</taxon>
        <taxon>Alveolata</taxon>
        <taxon>Dinophyceae</taxon>
        <taxon>Suessiales</taxon>
        <taxon>Symbiodiniaceae</taxon>
        <taxon>Symbiodinium</taxon>
    </lineage>
</organism>
<evidence type="ECO:0000256" key="2">
    <source>
        <dbReference type="SAM" id="Phobius"/>
    </source>
</evidence>
<sequence>MDPAAQRRYLKDNVDADFVFLLEEHGVELALQYAIGQHYKSIRTFAAFTDDRAGARTAITADFGVRPDSAADRAKIATVITAWEASKLIREEEAKLRAEAKVMGVQKPLASSDRAAMRIALETVRGYSVPESEEPAPEYLAHKLEQIENGEPTASYLDEVISRKESNSLQLQTSLDNQGRLRVMRQKPKGRLPQNTEELLGKIRLEAATWVMLSAKCRGRAYLQDVQLCNLLISTVTWSFFLVIIATACKWLHRPLPVLLLTLNVRNTELKELHFTSQIALAKRSAAVDPPPSNKWQRKGKGDKGDKGGKDGKGNPKGKTDGKIKIGEAWFDLVSKTPDGRELCYAFNIKRGCQVKGPSRKSDVRHSLGELCKERDITLEMFEVDICRDPSMDLLDSSVAERCLREIENSEWDVVLVTPPCSTFSRARCVQPGPRPLRSRLYPLGFPWLSDAHRTVVEQGNEFVSFSFRICTAALSNSIPFLLEHPEDLGTTSTGHTPASIWQLPEALALFKHESVVTFSVYQCQYGAASPKPTRFLSSIRSLFGMPHVGPPQFDTTGRYLGPLPRYCGHRHKDRLLGSASTAASAAYPAGLCAEMATWIFSVFDGGGSSSSGLREGSSSGFVFSFPPRSFSVSPGRHPAELLACDCLKKGQASQDQILRLSELLPDEDRVRQSEETVQGQRSFTSGAFVHKDRAGLRRNLDAFPFATELLARLVTHNFPGRVFSSIALFRDIKQPLHKDTTNGHYDNLLLSCSDFSGGGLWVQSSNGDTARNVNGTSMPGEVLAWEDRKIIFNPHGWHSTEDWSGCRLVLAAYTIGNDGLLSQCDRERLLGFGFLLPGQGKRGPPSSEENLDDDATTPHVDPAQLDTAHSGESAGDSNAGDLAFNELESGCEGPPMVGDFAGATDEFVDGFGRCSPGRWKPSCRGRCLSPAAVSFARNLRDKVRRFVLDNVPDLARATFRLATGHWDGPLFASESLDKLREEWFDMLPDPLRARELIPHQPFYLRAIAQTLRILEDPDYHIIEEGKFCFVNGVDVGHTAPLGPVPQVFRRRQKDQKYDDSVWEPIMSNYRDGPDVERALLEAFEKEESEGRMFPLSIAEARKRYPGSALRIAAQAVIPKPDHEFRVVHDGTHGVQVNNEIIMHDRLESPGAREVSAIQKLGAVSSEKVLFGLVGDVKKAHRRYLHHPEHWGVLACRSRTDSPTVWLNRTGTFGIASAAFWFARLIGLVGRLSLRVLLDAFVFALIYADDLHLLSGGPNRWLNLWMMLALFCLQGTPFSEKKWRGGLQVDWVGYWIDYGRFNLGISEKRCQWIIRSVEGMEGDGWLVDVRRFHELHGRPLAIAISSYDDAVEIIEECVGDSVAEHDKPALADRLWRWSLSRESRGAQQARLLAASAEAAPIIPFSSQGDVGRAYELIQQQSPSMSLKILEKSLRSQKSGYRSDREAFESAEKRRWSLKLAEFIEEAEMPLASRVAGHAQATQLWERAFGARRSKTLRNRAMVWAKVRSWMKATLGKPWPAKAEHLLTYLEERHESQGMGKSVEADKRLSEDRLLIEACRSWTAELEQDAPPKKQAPMYTIAVILSAELCVCKATFPIGLRFYAFVLLLLIWTTMRCDDIQGVDPGTFVLSQIGVKFVIRACPGRVFLTGARPKHV</sequence>
<dbReference type="Proteomes" id="UP000186817">
    <property type="component" value="Unassembled WGS sequence"/>
</dbReference>
<name>A0A1Q9C3B7_SYMMI</name>
<feature type="region of interest" description="Disordered" evidence="1">
    <location>
        <begin position="840"/>
        <end position="880"/>
    </location>
</feature>
<evidence type="ECO:0000313" key="3">
    <source>
        <dbReference type="EMBL" id="OLP77414.1"/>
    </source>
</evidence>
<keyword evidence="2" id="KW-1133">Transmembrane helix</keyword>
<accession>A0A1Q9C3B7</accession>
<keyword evidence="4" id="KW-1185">Reference proteome</keyword>
<comment type="caution">
    <text evidence="3">The sequence shown here is derived from an EMBL/GenBank/DDBJ whole genome shotgun (WGS) entry which is preliminary data.</text>
</comment>
<feature type="compositionally biased region" description="Basic and acidic residues" evidence="1">
    <location>
        <begin position="300"/>
        <end position="321"/>
    </location>
</feature>
<feature type="transmembrane region" description="Helical" evidence="2">
    <location>
        <begin position="228"/>
        <end position="248"/>
    </location>
</feature>
<gene>
    <name evidence="3" type="ORF">AK812_SmicGene42517</name>
</gene>
<evidence type="ECO:0000256" key="1">
    <source>
        <dbReference type="SAM" id="MobiDB-lite"/>
    </source>
</evidence>